<dbReference type="PIRSF" id="PIRSF018957">
    <property type="entry name" value="UCP018957"/>
    <property type="match status" value="1"/>
</dbReference>
<keyword evidence="2" id="KW-1185">Reference proteome</keyword>
<reference evidence="1 2" key="1">
    <citation type="submission" date="2018-12" db="EMBL/GenBank/DDBJ databases">
        <title>Bacillus ochoae sp. nov., Paenibacillus whitsoniae sp. nov., Paenibacillus spiritus sp. nov. Isolated from the Mars Exploration Rover during spacecraft assembly.</title>
        <authorList>
            <person name="Seuylemezian A."/>
            <person name="Vaishampayan P."/>
        </authorList>
    </citation>
    <scope>NUCLEOTIDE SEQUENCE [LARGE SCALE GENOMIC DNA]</scope>
    <source>
        <strain evidence="1 2">MER 54</strain>
    </source>
</reference>
<evidence type="ECO:0000313" key="1">
    <source>
        <dbReference type="EMBL" id="RTE09317.1"/>
    </source>
</evidence>
<organism evidence="1 2">
    <name type="scientific">Paenibacillus whitsoniae</name>
    <dbReference type="NCBI Taxonomy" id="2496558"/>
    <lineage>
        <taxon>Bacteria</taxon>
        <taxon>Bacillati</taxon>
        <taxon>Bacillota</taxon>
        <taxon>Bacilli</taxon>
        <taxon>Bacillales</taxon>
        <taxon>Paenibacillaceae</taxon>
        <taxon>Paenibacillus</taxon>
    </lineage>
</organism>
<dbReference type="Proteomes" id="UP000276128">
    <property type="component" value="Unassembled WGS sequence"/>
</dbReference>
<comment type="caution">
    <text evidence="1">The sequence shown here is derived from an EMBL/GenBank/DDBJ whole genome shotgun (WGS) entry which is preliminary data.</text>
</comment>
<dbReference type="Pfam" id="PF08819">
    <property type="entry name" value="DUF1802"/>
    <property type="match status" value="1"/>
</dbReference>
<accession>A0A430JE68</accession>
<protein>
    <submittedName>
        <fullName evidence="1">DUF1802 family protein</fullName>
    </submittedName>
</protein>
<dbReference type="InterPro" id="IPR014923">
    <property type="entry name" value="DUF1802"/>
</dbReference>
<proteinExistence type="predicted"/>
<evidence type="ECO:0000313" key="2">
    <source>
        <dbReference type="Proteomes" id="UP000276128"/>
    </source>
</evidence>
<dbReference type="InterPro" id="IPR008307">
    <property type="entry name" value="UCP018957"/>
</dbReference>
<dbReference type="AlphaFoldDB" id="A0A430JE68"/>
<dbReference type="OrthoDB" id="9808776at2"/>
<sequence length="189" mass="21936">MGNAVALKEWASAIKALESGEQIFIMRKGGIVEETRDFQVQSHDFLLYPTYEHQRRELLKEAYRGVIDETLAGWSAEDTQVTITSYARLIEDIEIMEQERLNQLFPFHIWTENFTEERLKWKRKNPLHIMLLRVYRLKQPITIGIEQAYIGCKSWIQLGSEAPGDDGLEPVLNDEQFAAQIAEIKRVLA</sequence>
<name>A0A430JE68_9BACL</name>
<dbReference type="EMBL" id="RXHU01000034">
    <property type="protein sequence ID" value="RTE09317.1"/>
    <property type="molecule type" value="Genomic_DNA"/>
</dbReference>
<gene>
    <name evidence="1" type="ORF">EJQ19_13135</name>
</gene>
<dbReference type="RefSeq" id="WP_126141681.1">
    <property type="nucleotide sequence ID" value="NZ_RXHU01000034.1"/>
</dbReference>